<dbReference type="InterPro" id="IPR027461">
    <property type="entry name" value="Carboxypeptidase_A_C_sf"/>
</dbReference>
<dbReference type="GO" id="GO:0016787">
    <property type="term" value="F:hydrolase activity"/>
    <property type="evidence" value="ECO:0007669"/>
    <property type="project" value="UniProtKB-KW"/>
</dbReference>
<gene>
    <name evidence="6" type="ORF">QD47_16895</name>
</gene>
<feature type="domain" description="LD-carboxypeptidase N-terminal" evidence="4">
    <location>
        <begin position="16"/>
        <end position="135"/>
    </location>
</feature>
<dbReference type="Pfam" id="PF02016">
    <property type="entry name" value="Peptidase_S66"/>
    <property type="match status" value="1"/>
</dbReference>
<dbReference type="Gene3D" id="3.50.30.60">
    <property type="entry name" value="LD-carboxypeptidase A C-terminal domain-like"/>
    <property type="match status" value="1"/>
</dbReference>
<feature type="domain" description="LD-carboxypeptidase C-terminal" evidence="5">
    <location>
        <begin position="202"/>
        <end position="315"/>
    </location>
</feature>
<dbReference type="Proteomes" id="UP000032534">
    <property type="component" value="Unassembled WGS sequence"/>
</dbReference>
<dbReference type="AlphaFoldDB" id="A0A0D7WZ27"/>
<evidence type="ECO:0000256" key="3">
    <source>
        <dbReference type="PIRSR" id="PIRSR028757-1"/>
    </source>
</evidence>
<dbReference type="PANTHER" id="PTHR30237">
    <property type="entry name" value="MURAMOYLTETRAPEPTIDE CARBOXYPEPTIDASE"/>
    <property type="match status" value="1"/>
</dbReference>
<evidence type="ECO:0000259" key="5">
    <source>
        <dbReference type="Pfam" id="PF17676"/>
    </source>
</evidence>
<reference evidence="6 7" key="1">
    <citation type="submission" date="2014-11" db="EMBL/GenBank/DDBJ databases">
        <title>Draft Genome Sequences of Paenibacillus polymyxa NRRL B-30509 and Paenibacillus terrae NRRL B-30644, Strains from a Poultry Environment that Produce Tridecaptin A and Paenicidins.</title>
        <authorList>
            <person name="van Belkum M.J."/>
            <person name="Lohans C.T."/>
            <person name="Vederas J.C."/>
        </authorList>
    </citation>
    <scope>NUCLEOTIDE SEQUENCE [LARGE SCALE GENOMIC DNA]</scope>
    <source>
        <strain evidence="6 7">NRRL B-30644</strain>
    </source>
</reference>
<dbReference type="OrthoDB" id="9807329at2"/>
<dbReference type="InterPro" id="IPR029062">
    <property type="entry name" value="Class_I_gatase-like"/>
</dbReference>
<feature type="active site" description="Nucleophile" evidence="3">
    <location>
        <position position="115"/>
    </location>
</feature>
<dbReference type="CDD" id="cd07062">
    <property type="entry name" value="Peptidase_S66_mccF_like"/>
    <property type="match status" value="1"/>
</dbReference>
<proteinExistence type="inferred from homology"/>
<organism evidence="6 7">
    <name type="scientific">Paenibacillus terrae</name>
    <dbReference type="NCBI Taxonomy" id="159743"/>
    <lineage>
        <taxon>Bacteria</taxon>
        <taxon>Bacillati</taxon>
        <taxon>Bacillota</taxon>
        <taxon>Bacilli</taxon>
        <taxon>Bacillales</taxon>
        <taxon>Paenibacillaceae</taxon>
        <taxon>Paenibacillus</taxon>
    </lineage>
</organism>
<evidence type="ECO:0000256" key="2">
    <source>
        <dbReference type="ARBA" id="ARBA00022801"/>
    </source>
</evidence>
<dbReference type="SUPFAM" id="SSF52317">
    <property type="entry name" value="Class I glutamine amidotransferase-like"/>
    <property type="match status" value="1"/>
</dbReference>
<dbReference type="InterPro" id="IPR040449">
    <property type="entry name" value="Peptidase_S66_N"/>
</dbReference>
<evidence type="ECO:0000259" key="4">
    <source>
        <dbReference type="Pfam" id="PF02016"/>
    </source>
</evidence>
<comment type="similarity">
    <text evidence="1">Belongs to the peptidase S66 family.</text>
</comment>
<dbReference type="InterPro" id="IPR027478">
    <property type="entry name" value="LdcA_N"/>
</dbReference>
<protein>
    <submittedName>
        <fullName evidence="6">Peptidase S66</fullName>
    </submittedName>
</protein>
<dbReference type="PIRSF" id="PIRSF028757">
    <property type="entry name" value="LD-carboxypeptidase"/>
    <property type="match status" value="1"/>
</dbReference>
<keyword evidence="2" id="KW-0378">Hydrolase</keyword>
<dbReference type="InterPro" id="IPR003507">
    <property type="entry name" value="S66_fam"/>
</dbReference>
<dbReference type="PATRIC" id="fig|159743.3.peg.3752"/>
<sequence>MIIGKQAPKLKAGDEIRILSPSRSLSIVSEKNRLIAQQKLEQLGFAVSFSQHVLESDDFTSSSIESRVADLHEAFADPKVKGILTAIGGYNANQLLAHLDYELIGSHPKRLCGFSDITALSHAIYAKTGLITYAGPHFLTFGMQQGNEYTTAYFQRMMLEEGSIKIQSSPEWSDDTWYLDQDQRIFHRNVGPYAILEGEAHGTIVGGNLCTLNLLQGTPYMPSLEGTILFVEDDYESSPATFDRDLQSLLHQPGFDQVRGIIIGRFQQASHMTEKLLRQIISSKKELASIPVIADADFGHTTPQFTYPIGGKASIRARNDMIDLEICE</sequence>
<comment type="caution">
    <text evidence="6">The sequence shown here is derived from an EMBL/GenBank/DDBJ whole genome shotgun (WGS) entry which is preliminary data.</text>
</comment>
<accession>A0A0D7WZ27</accession>
<dbReference type="MEROPS" id="S66.003"/>
<dbReference type="SUPFAM" id="SSF141986">
    <property type="entry name" value="LD-carboxypeptidase A C-terminal domain-like"/>
    <property type="match status" value="1"/>
</dbReference>
<evidence type="ECO:0000313" key="6">
    <source>
        <dbReference type="EMBL" id="KJD44410.1"/>
    </source>
</evidence>
<keyword evidence="7" id="KW-1185">Reference proteome</keyword>
<feature type="active site" description="Charge relay system" evidence="3">
    <location>
        <position position="300"/>
    </location>
</feature>
<dbReference type="Pfam" id="PF17676">
    <property type="entry name" value="Peptidase_S66C"/>
    <property type="match status" value="1"/>
</dbReference>
<dbReference type="EMBL" id="JTHP01000035">
    <property type="protein sequence ID" value="KJD44410.1"/>
    <property type="molecule type" value="Genomic_DNA"/>
</dbReference>
<dbReference type="InterPro" id="IPR040921">
    <property type="entry name" value="Peptidase_S66C"/>
</dbReference>
<dbReference type="PANTHER" id="PTHR30237:SF6">
    <property type="entry name" value="CARBOXYPEPTIDASE YOCD-RELATED"/>
    <property type="match status" value="1"/>
</dbReference>
<feature type="active site" description="Charge relay system" evidence="3">
    <location>
        <position position="232"/>
    </location>
</feature>
<evidence type="ECO:0000313" key="7">
    <source>
        <dbReference type="Proteomes" id="UP000032534"/>
    </source>
</evidence>
<dbReference type="RefSeq" id="WP_044647224.1">
    <property type="nucleotide sequence ID" value="NZ_JTHP01000035.1"/>
</dbReference>
<evidence type="ECO:0000256" key="1">
    <source>
        <dbReference type="ARBA" id="ARBA00010233"/>
    </source>
</evidence>
<name>A0A0D7WZ27_9BACL</name>
<dbReference type="Gene3D" id="3.40.50.10740">
    <property type="entry name" value="Class I glutamine amidotransferase-like"/>
    <property type="match status" value="1"/>
</dbReference>